<accession>A0ABQ1YL83</accession>
<evidence type="ECO:0000313" key="2">
    <source>
        <dbReference type="EMBL" id="GGH29472.1"/>
    </source>
</evidence>
<evidence type="ECO:0000256" key="1">
    <source>
        <dbReference type="SAM" id="SignalP"/>
    </source>
</evidence>
<evidence type="ECO:0008006" key="4">
    <source>
        <dbReference type="Google" id="ProtNLM"/>
    </source>
</evidence>
<feature type="chain" id="PRO_5046417359" description="Outer membrane protein beta-barrel domain-containing protein" evidence="1">
    <location>
        <begin position="21"/>
        <end position="227"/>
    </location>
</feature>
<feature type="signal peptide" evidence="1">
    <location>
        <begin position="1"/>
        <end position="20"/>
    </location>
</feature>
<organism evidence="2 3">
    <name type="scientific">Dyadobacter endophyticus</name>
    <dbReference type="NCBI Taxonomy" id="1749036"/>
    <lineage>
        <taxon>Bacteria</taxon>
        <taxon>Pseudomonadati</taxon>
        <taxon>Bacteroidota</taxon>
        <taxon>Cytophagia</taxon>
        <taxon>Cytophagales</taxon>
        <taxon>Spirosomataceae</taxon>
        <taxon>Dyadobacter</taxon>
    </lineage>
</organism>
<dbReference type="Proteomes" id="UP000600214">
    <property type="component" value="Unassembled WGS sequence"/>
</dbReference>
<reference evidence="3" key="1">
    <citation type="journal article" date="2019" name="Int. J. Syst. Evol. Microbiol.">
        <title>The Global Catalogue of Microorganisms (GCM) 10K type strain sequencing project: providing services to taxonomists for standard genome sequencing and annotation.</title>
        <authorList>
            <consortium name="The Broad Institute Genomics Platform"/>
            <consortium name="The Broad Institute Genome Sequencing Center for Infectious Disease"/>
            <person name="Wu L."/>
            <person name="Ma J."/>
        </authorList>
    </citation>
    <scope>NUCLEOTIDE SEQUENCE [LARGE SCALE GENOMIC DNA]</scope>
    <source>
        <strain evidence="3">CGMCC 1.15288</strain>
    </source>
</reference>
<protein>
    <recommendedName>
        <fullName evidence="4">Outer membrane protein beta-barrel domain-containing protein</fullName>
    </recommendedName>
</protein>
<gene>
    <name evidence="2" type="ORF">GCM10007423_16850</name>
</gene>
<keyword evidence="1" id="KW-0732">Signal</keyword>
<keyword evidence="3" id="KW-1185">Reference proteome</keyword>
<dbReference type="EMBL" id="BMIA01000001">
    <property type="protein sequence ID" value="GGH29472.1"/>
    <property type="molecule type" value="Genomic_DNA"/>
</dbReference>
<proteinExistence type="predicted"/>
<sequence>MTVRIMIWASALLFALQVNAQQAANEWFLNANINIHIPGGGSQKSVYPVLGYNKNTDPKFLLGGVGVGVFMLRPIASDFHLKAHGYLSKISYWDDPIEMKSAVGENTGIYQAGGSDYVAGVNGLVHYHLADRISVGAGVGAQVLIASFSRTPGIYGYGLPAEKSSITNHHYKRIVPVIPVELSYRFPRVVLNLRYDIGPLNRIRGELAKAKNEKYDVLSLEVGFKLN</sequence>
<name>A0ABQ1YL83_9BACT</name>
<comment type="caution">
    <text evidence="2">The sequence shown here is derived from an EMBL/GenBank/DDBJ whole genome shotgun (WGS) entry which is preliminary data.</text>
</comment>
<evidence type="ECO:0000313" key="3">
    <source>
        <dbReference type="Proteomes" id="UP000600214"/>
    </source>
</evidence>
<dbReference type="RefSeq" id="WP_188930565.1">
    <property type="nucleotide sequence ID" value="NZ_BMIA01000001.1"/>
</dbReference>